<comment type="caution">
    <text evidence="9">The sequence shown here is derived from an EMBL/GenBank/DDBJ whole genome shotgun (WGS) entry which is preliminary data.</text>
</comment>
<evidence type="ECO:0000256" key="5">
    <source>
        <dbReference type="PROSITE-ProRule" id="PRU10141"/>
    </source>
</evidence>
<evidence type="ECO:0000256" key="7">
    <source>
        <dbReference type="SAM" id="Phobius"/>
    </source>
</evidence>
<dbReference type="Gene3D" id="3.30.200.20">
    <property type="entry name" value="Phosphorylase Kinase, domain 1"/>
    <property type="match status" value="1"/>
</dbReference>
<evidence type="ECO:0000313" key="10">
    <source>
        <dbReference type="Proteomes" id="UP001596411"/>
    </source>
</evidence>
<reference evidence="10" key="1">
    <citation type="journal article" date="2019" name="Int. J. Syst. Evol. Microbiol.">
        <title>The Global Catalogue of Microorganisms (GCM) 10K type strain sequencing project: providing services to taxonomists for standard genome sequencing and annotation.</title>
        <authorList>
            <consortium name="The Broad Institute Genomics Platform"/>
            <consortium name="The Broad Institute Genome Sequencing Center for Infectious Disease"/>
            <person name="Wu L."/>
            <person name="Ma J."/>
        </authorList>
    </citation>
    <scope>NUCLEOTIDE SEQUENCE [LARGE SCALE GENOMIC DNA]</scope>
    <source>
        <strain evidence="10">CGMCC 1.13666</strain>
    </source>
</reference>
<dbReference type="InterPro" id="IPR000719">
    <property type="entry name" value="Prot_kinase_dom"/>
</dbReference>
<dbReference type="Pfam" id="PF00069">
    <property type="entry name" value="Pkinase"/>
    <property type="match status" value="1"/>
</dbReference>
<protein>
    <submittedName>
        <fullName evidence="9">Serine/threonine-protein kinase</fullName>
        <ecNumber evidence="9">2.7.11.1</ecNumber>
    </submittedName>
</protein>
<dbReference type="SMART" id="SM00220">
    <property type="entry name" value="S_TKc"/>
    <property type="match status" value="1"/>
</dbReference>
<keyword evidence="10" id="KW-1185">Reference proteome</keyword>
<keyword evidence="2 5" id="KW-0547">Nucleotide-binding</keyword>
<evidence type="ECO:0000256" key="2">
    <source>
        <dbReference type="ARBA" id="ARBA00022741"/>
    </source>
</evidence>
<sequence>MKDRKNDESGAAADRGDAEQRTRLPGGIAEGDAASSDEATRVGGSDEEATRLAGRDENRGEGASAQTGGTVSNWSRPEFWGEPAAGAIGPGSVIKERFVLESLLGQGGMGSVYKARDLRKEEAQDSQPHVALKLLSDEFRQHPDSLVALQREAKKAQRLAHPNIVTVYDFDRDGTRVFMTMEYLQGEPLDVVIRRRGAVGGLPRKEALQIIERMSRGLAYAHQEGFVHSDLKPGNVFLTREGNAKILDFGIARAARVQAGSEDGEHTRFDPATIGAITPAYASPEMLAGEVPEPADDVYALGCVAHELLTGLHPYRDASGRKLPADEAARRGLRPPVLHRVPKRVSRAIAASLAFDRAERLADAGQFLQAIQPPAKLGRTVIAALGVLALGALISWWLLIRESDLLVTLDDLPPSLETSREHLIQGNEFFEAGDIPQAHRHYTLAWEQVAEREDIGGRDRNRLRVLVDRRTDAVMDHYLREAQRDDLDEFSLELLRISLESLARSELGTRRERLNEAIEELDARLE</sequence>
<dbReference type="RefSeq" id="WP_346063818.1">
    <property type="nucleotide sequence ID" value="NZ_BAAADR010000022.1"/>
</dbReference>
<feature type="domain" description="Protein kinase" evidence="8">
    <location>
        <begin position="98"/>
        <end position="430"/>
    </location>
</feature>
<keyword evidence="3 9" id="KW-0418">Kinase</keyword>
<dbReference type="CDD" id="cd14014">
    <property type="entry name" value="STKc_PknB_like"/>
    <property type="match status" value="1"/>
</dbReference>
<dbReference type="GO" id="GO:0004674">
    <property type="term" value="F:protein serine/threonine kinase activity"/>
    <property type="evidence" value="ECO:0007669"/>
    <property type="project" value="UniProtKB-EC"/>
</dbReference>
<feature type="compositionally biased region" description="Basic and acidic residues" evidence="6">
    <location>
        <begin position="1"/>
        <end position="22"/>
    </location>
</feature>
<organism evidence="9 10">
    <name type="scientific">Halomonas salifodinae</name>
    <dbReference type="NCBI Taxonomy" id="438745"/>
    <lineage>
        <taxon>Bacteria</taxon>
        <taxon>Pseudomonadati</taxon>
        <taxon>Pseudomonadota</taxon>
        <taxon>Gammaproteobacteria</taxon>
        <taxon>Oceanospirillales</taxon>
        <taxon>Halomonadaceae</taxon>
        <taxon>Halomonas</taxon>
    </lineage>
</organism>
<evidence type="ECO:0000256" key="1">
    <source>
        <dbReference type="ARBA" id="ARBA00022679"/>
    </source>
</evidence>
<feature type="compositionally biased region" description="Basic and acidic residues" evidence="6">
    <location>
        <begin position="48"/>
        <end position="60"/>
    </location>
</feature>
<feature type="region of interest" description="Disordered" evidence="6">
    <location>
        <begin position="1"/>
        <end position="78"/>
    </location>
</feature>
<dbReference type="PANTHER" id="PTHR43289">
    <property type="entry name" value="MITOGEN-ACTIVATED PROTEIN KINASE KINASE KINASE 20-RELATED"/>
    <property type="match status" value="1"/>
</dbReference>
<proteinExistence type="predicted"/>
<accession>A0ABW2F5U2</accession>
<dbReference type="PROSITE" id="PS00108">
    <property type="entry name" value="PROTEIN_KINASE_ST"/>
    <property type="match status" value="1"/>
</dbReference>
<dbReference type="PANTHER" id="PTHR43289:SF6">
    <property type="entry name" value="SERINE_THREONINE-PROTEIN KINASE NEKL-3"/>
    <property type="match status" value="1"/>
</dbReference>
<keyword evidence="7" id="KW-1133">Transmembrane helix</keyword>
<keyword evidence="7" id="KW-0472">Membrane</keyword>
<dbReference type="Gene3D" id="1.10.510.10">
    <property type="entry name" value="Transferase(Phosphotransferase) domain 1"/>
    <property type="match status" value="1"/>
</dbReference>
<dbReference type="InterPro" id="IPR017441">
    <property type="entry name" value="Protein_kinase_ATP_BS"/>
</dbReference>
<dbReference type="SUPFAM" id="SSF56112">
    <property type="entry name" value="Protein kinase-like (PK-like)"/>
    <property type="match status" value="1"/>
</dbReference>
<keyword evidence="4 5" id="KW-0067">ATP-binding</keyword>
<feature type="binding site" evidence="5">
    <location>
        <position position="133"/>
    </location>
    <ligand>
        <name>ATP</name>
        <dbReference type="ChEBI" id="CHEBI:30616"/>
    </ligand>
</feature>
<dbReference type="InterPro" id="IPR011009">
    <property type="entry name" value="Kinase-like_dom_sf"/>
</dbReference>
<dbReference type="PROSITE" id="PS50011">
    <property type="entry name" value="PROTEIN_KINASE_DOM"/>
    <property type="match status" value="1"/>
</dbReference>
<gene>
    <name evidence="9" type="ORF">ACFQH5_17805</name>
</gene>
<dbReference type="InterPro" id="IPR008271">
    <property type="entry name" value="Ser/Thr_kinase_AS"/>
</dbReference>
<name>A0ABW2F5U2_9GAMM</name>
<dbReference type="PROSITE" id="PS00107">
    <property type="entry name" value="PROTEIN_KINASE_ATP"/>
    <property type="match status" value="1"/>
</dbReference>
<evidence type="ECO:0000256" key="6">
    <source>
        <dbReference type="SAM" id="MobiDB-lite"/>
    </source>
</evidence>
<evidence type="ECO:0000256" key="4">
    <source>
        <dbReference type="ARBA" id="ARBA00022840"/>
    </source>
</evidence>
<feature type="compositionally biased region" description="Polar residues" evidence="6">
    <location>
        <begin position="64"/>
        <end position="75"/>
    </location>
</feature>
<keyword evidence="1 9" id="KW-0808">Transferase</keyword>
<dbReference type="EMBL" id="JBHSZP010000036">
    <property type="protein sequence ID" value="MFC7091404.1"/>
    <property type="molecule type" value="Genomic_DNA"/>
</dbReference>
<dbReference type="Proteomes" id="UP001596411">
    <property type="component" value="Unassembled WGS sequence"/>
</dbReference>
<evidence type="ECO:0000256" key="3">
    <source>
        <dbReference type="ARBA" id="ARBA00022777"/>
    </source>
</evidence>
<feature type="transmembrane region" description="Helical" evidence="7">
    <location>
        <begin position="381"/>
        <end position="400"/>
    </location>
</feature>
<evidence type="ECO:0000313" key="9">
    <source>
        <dbReference type="EMBL" id="MFC7091404.1"/>
    </source>
</evidence>
<evidence type="ECO:0000259" key="8">
    <source>
        <dbReference type="PROSITE" id="PS50011"/>
    </source>
</evidence>
<keyword evidence="7" id="KW-0812">Transmembrane</keyword>
<dbReference type="EC" id="2.7.11.1" evidence="9"/>